<evidence type="ECO:0000313" key="2">
    <source>
        <dbReference type="EMBL" id="MCZ4093735.1"/>
    </source>
</evidence>
<dbReference type="Proteomes" id="UP001079430">
    <property type="component" value="Unassembled WGS sequence"/>
</dbReference>
<reference evidence="2" key="1">
    <citation type="submission" date="2022-10" db="EMBL/GenBank/DDBJ databases">
        <title>Whole genome sequencing of three plant growth promoting bacteria isolated from Vachellia tortilis subsp. raddiana in Morocco.</title>
        <authorList>
            <person name="Hnini M."/>
            <person name="Zouagui R."/>
            <person name="Zouagui H."/>
            <person name="Chemao Elfihri M.-W."/>
            <person name="Ibrahimi A."/>
            <person name="Sbabou L."/>
            <person name="Aurag J."/>
        </authorList>
    </citation>
    <scope>NUCLEOTIDE SEQUENCE</scope>
    <source>
        <strain evidence="2">LMR678</strain>
    </source>
</reference>
<protein>
    <submittedName>
        <fullName evidence="2">Uncharacterized protein</fullName>
    </submittedName>
</protein>
<sequence length="178" mass="19883">MKHFLRGNMCWRLVLTSSGFAESAWRRLPPRPKAASAQAALSDSARQDCLLDAGGSGDDAVVLQQAWRHDAERRGYRAATFGRGDQLGRSEKTGSPSEKIDPARPIACGKVSLTKRREADRVRRMRVSTALMSGRALFSTWSDGDFVVAEIWRPSRRRDRTVIQVVGRDFGPIFEAFM</sequence>
<feature type="compositionally biased region" description="Basic and acidic residues" evidence="1">
    <location>
        <begin position="86"/>
        <end position="102"/>
    </location>
</feature>
<evidence type="ECO:0000313" key="3">
    <source>
        <dbReference type="Proteomes" id="UP001079430"/>
    </source>
</evidence>
<proteinExistence type="predicted"/>
<organism evidence="2 3">
    <name type="scientific">Sinorhizobium psoraleae</name>
    <dbReference type="NCBI Taxonomy" id="520838"/>
    <lineage>
        <taxon>Bacteria</taxon>
        <taxon>Pseudomonadati</taxon>
        <taxon>Pseudomonadota</taxon>
        <taxon>Alphaproteobacteria</taxon>
        <taxon>Hyphomicrobiales</taxon>
        <taxon>Rhizobiaceae</taxon>
        <taxon>Sinorhizobium/Ensifer group</taxon>
        <taxon>Sinorhizobium</taxon>
    </lineage>
</organism>
<name>A0ABT4KPN6_9HYPH</name>
<accession>A0ABT4KPN6</accession>
<keyword evidence="3" id="KW-1185">Reference proteome</keyword>
<dbReference type="EMBL" id="JAPVOI010000006">
    <property type="protein sequence ID" value="MCZ4093735.1"/>
    <property type="molecule type" value="Genomic_DNA"/>
</dbReference>
<evidence type="ECO:0000256" key="1">
    <source>
        <dbReference type="SAM" id="MobiDB-lite"/>
    </source>
</evidence>
<comment type="caution">
    <text evidence="2">The sequence shown here is derived from an EMBL/GenBank/DDBJ whole genome shotgun (WGS) entry which is preliminary data.</text>
</comment>
<feature type="region of interest" description="Disordered" evidence="1">
    <location>
        <begin position="82"/>
        <end position="103"/>
    </location>
</feature>
<gene>
    <name evidence="2" type="ORF">O3W52_28705</name>
</gene>